<feature type="transmembrane region" description="Helical" evidence="5">
    <location>
        <begin position="251"/>
        <end position="272"/>
    </location>
</feature>
<dbReference type="EMBL" id="JAHCVI010000003">
    <property type="protein sequence ID" value="KAG7287167.1"/>
    <property type="molecule type" value="Genomic_DNA"/>
</dbReference>
<gene>
    <name evidence="6" type="ORF">NEMBOFW57_006672</name>
</gene>
<organism evidence="6 7">
    <name type="scientific">Staphylotrichum longicolle</name>
    <dbReference type="NCBI Taxonomy" id="669026"/>
    <lineage>
        <taxon>Eukaryota</taxon>
        <taxon>Fungi</taxon>
        <taxon>Dikarya</taxon>
        <taxon>Ascomycota</taxon>
        <taxon>Pezizomycotina</taxon>
        <taxon>Sordariomycetes</taxon>
        <taxon>Sordariomycetidae</taxon>
        <taxon>Sordariales</taxon>
        <taxon>Chaetomiaceae</taxon>
        <taxon>Staphylotrichum</taxon>
    </lineage>
</organism>
<keyword evidence="5" id="KW-1133">Transmembrane helix</keyword>
<comment type="similarity">
    <text evidence="2">Belongs to the major facilitator superfamily. Monocarboxylate porter (TC 2.A.1.13) family.</text>
</comment>
<reference evidence="6" key="1">
    <citation type="submission" date="2023-02" db="EMBL/GenBank/DDBJ databases">
        <authorList>
            <person name="Palmer J.M."/>
        </authorList>
    </citation>
    <scope>NUCLEOTIDE SEQUENCE</scope>
    <source>
        <strain evidence="6">FW57</strain>
    </source>
</reference>
<feature type="transmembrane region" description="Helical" evidence="5">
    <location>
        <begin position="177"/>
        <end position="198"/>
    </location>
</feature>
<evidence type="ECO:0000313" key="7">
    <source>
        <dbReference type="Proteomes" id="UP001197093"/>
    </source>
</evidence>
<keyword evidence="5" id="KW-0472">Membrane</keyword>
<feature type="transmembrane region" description="Helical" evidence="5">
    <location>
        <begin position="341"/>
        <end position="360"/>
    </location>
</feature>
<dbReference type="InterPro" id="IPR036259">
    <property type="entry name" value="MFS_trans_sf"/>
</dbReference>
<accession>A0AAD4EX06</accession>
<dbReference type="Pfam" id="PF07690">
    <property type="entry name" value="MFS_1"/>
    <property type="match status" value="1"/>
</dbReference>
<comment type="caution">
    <text evidence="6">The sequence shown here is derived from an EMBL/GenBank/DDBJ whole genome shotgun (WGS) entry which is preliminary data.</text>
</comment>
<dbReference type="Proteomes" id="UP001197093">
    <property type="component" value="Unassembled WGS sequence"/>
</dbReference>
<feature type="compositionally biased region" description="Polar residues" evidence="4">
    <location>
        <begin position="442"/>
        <end position="461"/>
    </location>
</feature>
<dbReference type="Gene3D" id="1.20.1250.20">
    <property type="entry name" value="MFS general substrate transporter like domains"/>
    <property type="match status" value="2"/>
</dbReference>
<sequence>MADIELPTRHSALRPDEASSAEERVLHSSLPPTDGGKDAWLVLAGCTILEALVWVDRNSSKIIFQSSLPLAPRLRLVNVALESKQVKILTTLPQGLMYLAAPIVYCALRKFPRYRKLCSITGFIIAMASLIGASFADSVPGLLATQGALYAIGGSLHYFPAYLYLDEWFVRRRGLAYGVFIAGAGAAGVAIPLTMGWILHTWGFRTALRVWVVVCIVLTTPVFFVLKARLPDQHADRGPHKFEFRFLRSPAFWILLGGNVAQSLGNFMPALYMPSFAVAQGWSALSGTIAISLCSAATAVGATLAGWLVDRYHVTTVVNFCTIGTVVAVFVFWSFAVYQPILYVFALLYGIFAGGFPATWSGCTGPVRRKYPVEHGMIIALFTAGKGIGCVISGPTSTGLETLLKPRLVVDICGRDEEDNQPDDGNVLTSDAQSGKLPLPSKPTSTLARNLQAQVPTSQHTGHPYGLRRSTKERPSGWYASLVEATSEKRKRPAVQQHADDAPPAAKRPASLGDREKPVVSALPSWLRVPTRRAEPGQPSKSQELPPEAAKKVDALKGEIDKLVHDNERLARELAMLKAGTGWLGPDAATGYHEESIREAKIRTKEALVRRQTAYIAELEEEIQHVKTEAIVPVGARRTRSMPKEKAGAVLFCPF</sequence>
<feature type="region of interest" description="Disordered" evidence="4">
    <location>
        <begin position="415"/>
        <end position="551"/>
    </location>
</feature>
<dbReference type="PANTHER" id="PTHR11360">
    <property type="entry name" value="MONOCARBOXYLATE TRANSPORTER"/>
    <property type="match status" value="1"/>
</dbReference>
<evidence type="ECO:0000256" key="4">
    <source>
        <dbReference type="SAM" id="MobiDB-lite"/>
    </source>
</evidence>
<feature type="transmembrane region" description="Helical" evidence="5">
    <location>
        <begin position="148"/>
        <end position="165"/>
    </location>
</feature>
<proteinExistence type="inferred from homology"/>
<feature type="coiled-coil region" evidence="3">
    <location>
        <begin position="602"/>
        <end position="629"/>
    </location>
</feature>
<dbReference type="InterPro" id="IPR011701">
    <property type="entry name" value="MFS"/>
</dbReference>
<evidence type="ECO:0000256" key="2">
    <source>
        <dbReference type="ARBA" id="ARBA00006727"/>
    </source>
</evidence>
<comment type="subcellular location">
    <subcellularLocation>
        <location evidence="1">Membrane</location>
        <topology evidence="1">Multi-pass membrane protein</topology>
    </subcellularLocation>
</comment>
<feature type="transmembrane region" description="Helical" evidence="5">
    <location>
        <begin position="284"/>
        <end position="309"/>
    </location>
</feature>
<dbReference type="SUPFAM" id="SSF103473">
    <property type="entry name" value="MFS general substrate transporter"/>
    <property type="match status" value="1"/>
</dbReference>
<feature type="transmembrane region" description="Helical" evidence="5">
    <location>
        <begin position="316"/>
        <end position="335"/>
    </location>
</feature>
<keyword evidence="7" id="KW-1185">Reference proteome</keyword>
<dbReference type="InterPro" id="IPR050327">
    <property type="entry name" value="Proton-linked_MCT"/>
</dbReference>
<evidence type="ECO:0000256" key="5">
    <source>
        <dbReference type="SAM" id="Phobius"/>
    </source>
</evidence>
<protein>
    <recommendedName>
        <fullName evidence="8">Major facilitator superfamily (MFS) profile domain-containing protein</fullName>
    </recommendedName>
</protein>
<dbReference type="PANTHER" id="PTHR11360:SF287">
    <property type="entry name" value="MFS MONOCARBOXYLATE TRANSPORTER"/>
    <property type="match status" value="1"/>
</dbReference>
<evidence type="ECO:0000256" key="3">
    <source>
        <dbReference type="SAM" id="Coils"/>
    </source>
</evidence>
<feature type="transmembrane region" description="Helical" evidence="5">
    <location>
        <begin position="210"/>
        <end position="230"/>
    </location>
</feature>
<dbReference type="GO" id="GO:0016020">
    <property type="term" value="C:membrane"/>
    <property type="evidence" value="ECO:0007669"/>
    <property type="project" value="UniProtKB-SubCell"/>
</dbReference>
<name>A0AAD4EX06_9PEZI</name>
<evidence type="ECO:0008006" key="8">
    <source>
        <dbReference type="Google" id="ProtNLM"/>
    </source>
</evidence>
<evidence type="ECO:0000313" key="6">
    <source>
        <dbReference type="EMBL" id="KAG7287167.1"/>
    </source>
</evidence>
<dbReference type="AlphaFoldDB" id="A0AAD4EX06"/>
<dbReference type="GO" id="GO:0022857">
    <property type="term" value="F:transmembrane transporter activity"/>
    <property type="evidence" value="ECO:0007669"/>
    <property type="project" value="InterPro"/>
</dbReference>
<keyword evidence="5" id="KW-0812">Transmembrane</keyword>
<feature type="transmembrane region" description="Helical" evidence="5">
    <location>
        <begin position="117"/>
        <end position="136"/>
    </location>
</feature>
<evidence type="ECO:0000256" key="1">
    <source>
        <dbReference type="ARBA" id="ARBA00004141"/>
    </source>
</evidence>
<keyword evidence="3" id="KW-0175">Coiled coil</keyword>